<evidence type="ECO:0000259" key="15">
    <source>
        <dbReference type="PROSITE" id="PS50990"/>
    </source>
</evidence>
<evidence type="ECO:0000256" key="12">
    <source>
        <dbReference type="SAM" id="Phobius"/>
    </source>
</evidence>
<keyword evidence="8 12" id="KW-1133">Transmembrane helix</keyword>
<keyword evidence="6" id="KW-0645">Protease</keyword>
<dbReference type="Pfam" id="PF00005">
    <property type="entry name" value="ABC_tran"/>
    <property type="match status" value="1"/>
</dbReference>
<dbReference type="Proteomes" id="UP000655044">
    <property type="component" value="Unassembled WGS sequence"/>
</dbReference>
<gene>
    <name evidence="16" type="ORF">Pro02_43190</name>
</gene>
<dbReference type="Gene3D" id="1.20.1560.10">
    <property type="entry name" value="ABC transporter type 1, transmembrane domain"/>
    <property type="match status" value="1"/>
</dbReference>
<accession>A0A8J3S4R2</accession>
<keyword evidence="9 12" id="KW-0472">Membrane</keyword>
<evidence type="ECO:0000256" key="8">
    <source>
        <dbReference type="ARBA" id="ARBA00022989"/>
    </source>
</evidence>
<feature type="domain" description="Peptidase C39" evidence="15">
    <location>
        <begin position="8"/>
        <end position="127"/>
    </location>
</feature>
<evidence type="ECO:0000256" key="7">
    <source>
        <dbReference type="ARBA" id="ARBA00022840"/>
    </source>
</evidence>
<dbReference type="SMART" id="SM00382">
    <property type="entry name" value="AAA"/>
    <property type="match status" value="1"/>
</dbReference>
<keyword evidence="6" id="KW-0788">Thiol protease</keyword>
<sequence>MKVPVILQHSMVECGAACLSMILAAHGRRVPVHVLSEEMGIGRDGVSALTLVRTARAHGLATRAASVPAARVAELPLPAVVHWRHSHFVVVERVSPGRIGIIDPALGRVGVTPRDFAEDYSGVAFTFSPGADFRTGRVGDRTSWWSRYLRVIVSRHRGLLALLILLSLALQALGLVLPAVTETVVDRVLTAGETDLLTLLGLGMAVTVAAQFAVGAARSWALIALRTRADTALLDELARRLLSVPFRFFAHRGSADLVSRISGVTLLRELLTGQALTALLDGPLAAGYLLVVTVRSPLLGVILLAFAAAQIILLTTTHRRLADLTHREMEARNEAQGQLIESVRGIETIKAAGAEERVLGRWSRLLATQMRRARRNGVAQGLQDSALAALRFGTPLALLWVGAWQVTTHQLSLGAMLGLQALAVASLAPLAALTGGLRSAQLARVHGERLADLWSTRPESGVRGDLPDPSPGVRDTPSRFSSDAPADSAAPGRTGPMEIELRGVGFRYTPESPWILRGIDLRIPPGQKVALVGRSGSGKSTLARVLLGLLGPAEGEIRYGGTALSAADAGRLRRRFGVVTQEPALFTGTILDNITLGDPDAPLSRVHEAARLAHVHDDITAMPMGYHTHLTEGGGVSGGQRQRIALARALLTRPDILLLDEATSHLDADTEAVIDANLGTLTQTRIVIAHRLSTVRDADLIVLLDGGRIAETGPHGELLRLGGHYARLAGRQAGGEASSEASSEVSGGVSGFAPLHKSLPRRP</sequence>
<evidence type="ECO:0000256" key="6">
    <source>
        <dbReference type="ARBA" id="ARBA00022807"/>
    </source>
</evidence>
<feature type="region of interest" description="Disordered" evidence="11">
    <location>
        <begin position="732"/>
        <end position="763"/>
    </location>
</feature>
<evidence type="ECO:0000256" key="2">
    <source>
        <dbReference type="ARBA" id="ARBA00022448"/>
    </source>
</evidence>
<evidence type="ECO:0000313" key="17">
    <source>
        <dbReference type="Proteomes" id="UP000655044"/>
    </source>
</evidence>
<dbReference type="InterPro" id="IPR003593">
    <property type="entry name" value="AAA+_ATPase"/>
</dbReference>
<evidence type="ECO:0000256" key="9">
    <source>
        <dbReference type="ARBA" id="ARBA00023136"/>
    </source>
</evidence>
<dbReference type="PANTHER" id="PTHR24221">
    <property type="entry name" value="ATP-BINDING CASSETTE SUB-FAMILY B"/>
    <property type="match status" value="1"/>
</dbReference>
<comment type="caution">
    <text evidence="16">The sequence shown here is derived from an EMBL/GenBank/DDBJ whole genome shotgun (WGS) entry which is preliminary data.</text>
</comment>
<organism evidence="16 17">
    <name type="scientific">Planobispora rosea</name>
    <dbReference type="NCBI Taxonomy" id="35762"/>
    <lineage>
        <taxon>Bacteria</taxon>
        <taxon>Bacillati</taxon>
        <taxon>Actinomycetota</taxon>
        <taxon>Actinomycetes</taxon>
        <taxon>Streptosporangiales</taxon>
        <taxon>Streptosporangiaceae</taxon>
        <taxon>Planobispora</taxon>
    </lineage>
</organism>
<reference evidence="16" key="1">
    <citation type="submission" date="2021-01" db="EMBL/GenBank/DDBJ databases">
        <title>Whole genome shotgun sequence of Planobispora rosea NBRC 15558.</title>
        <authorList>
            <person name="Komaki H."/>
            <person name="Tamura T."/>
        </authorList>
    </citation>
    <scope>NUCLEOTIDE SEQUENCE</scope>
    <source>
        <strain evidence="16">NBRC 15558</strain>
    </source>
</reference>
<protein>
    <submittedName>
        <fullName evidence="16">Colicin V biosynthesis protein</fullName>
    </submittedName>
</protein>
<dbReference type="GO" id="GO:0005524">
    <property type="term" value="F:ATP binding"/>
    <property type="evidence" value="ECO:0007669"/>
    <property type="project" value="UniProtKB-KW"/>
</dbReference>
<dbReference type="InterPro" id="IPR005074">
    <property type="entry name" value="Peptidase_C39"/>
</dbReference>
<dbReference type="InterPro" id="IPR036640">
    <property type="entry name" value="ABC1_TM_sf"/>
</dbReference>
<dbReference type="GO" id="GO:0016887">
    <property type="term" value="F:ATP hydrolysis activity"/>
    <property type="evidence" value="ECO:0007669"/>
    <property type="project" value="InterPro"/>
</dbReference>
<dbReference type="FunFam" id="3.40.50.300:FF:000299">
    <property type="entry name" value="ABC transporter ATP-binding protein/permease"/>
    <property type="match status" value="1"/>
</dbReference>
<evidence type="ECO:0000256" key="3">
    <source>
        <dbReference type="ARBA" id="ARBA00022475"/>
    </source>
</evidence>
<dbReference type="RefSeq" id="WP_189242814.1">
    <property type="nucleotide sequence ID" value="NZ_BMQP01000022.1"/>
</dbReference>
<proteinExistence type="inferred from homology"/>
<keyword evidence="5" id="KW-0547">Nucleotide-binding</keyword>
<dbReference type="CDD" id="cd18779">
    <property type="entry name" value="ABC_6TM_T1SS_like"/>
    <property type="match status" value="1"/>
</dbReference>
<dbReference type="Gene3D" id="3.90.70.10">
    <property type="entry name" value="Cysteine proteinases"/>
    <property type="match status" value="1"/>
</dbReference>
<evidence type="ECO:0000259" key="14">
    <source>
        <dbReference type="PROSITE" id="PS50929"/>
    </source>
</evidence>
<dbReference type="GO" id="GO:0006508">
    <property type="term" value="P:proteolysis"/>
    <property type="evidence" value="ECO:0007669"/>
    <property type="project" value="InterPro"/>
</dbReference>
<feature type="transmembrane region" description="Helical" evidence="12">
    <location>
        <begin position="197"/>
        <end position="217"/>
    </location>
</feature>
<dbReference type="PROSITE" id="PS50990">
    <property type="entry name" value="PEPTIDASE_C39"/>
    <property type="match status" value="1"/>
</dbReference>
<feature type="compositionally biased region" description="Low complexity" evidence="11">
    <location>
        <begin position="734"/>
        <end position="747"/>
    </location>
</feature>
<evidence type="ECO:0000256" key="10">
    <source>
        <dbReference type="ARBA" id="ARBA00061644"/>
    </source>
</evidence>
<dbReference type="GO" id="GO:0034040">
    <property type="term" value="F:ATPase-coupled lipid transmembrane transporter activity"/>
    <property type="evidence" value="ECO:0007669"/>
    <property type="project" value="TreeGrafter"/>
</dbReference>
<keyword evidence="3" id="KW-1003">Cell membrane</keyword>
<dbReference type="PROSITE" id="PS00211">
    <property type="entry name" value="ABC_TRANSPORTER_1"/>
    <property type="match status" value="1"/>
</dbReference>
<dbReference type="GO" id="GO:0005886">
    <property type="term" value="C:plasma membrane"/>
    <property type="evidence" value="ECO:0007669"/>
    <property type="project" value="UniProtKB-SubCell"/>
</dbReference>
<dbReference type="InterPro" id="IPR011527">
    <property type="entry name" value="ABC1_TM_dom"/>
</dbReference>
<dbReference type="PANTHER" id="PTHR24221:SF606">
    <property type="entry name" value="COLICIN V SECRETION-PROCESSING ATP-BINDING PROTEIN"/>
    <property type="match status" value="1"/>
</dbReference>
<dbReference type="InterPro" id="IPR039421">
    <property type="entry name" value="Type_1_exporter"/>
</dbReference>
<comment type="similarity">
    <text evidence="10">Belongs to the ABC transporter superfamily. Lipid exporter (TC 3.A.1.106) family.</text>
</comment>
<evidence type="ECO:0000256" key="4">
    <source>
        <dbReference type="ARBA" id="ARBA00022692"/>
    </source>
</evidence>
<dbReference type="Gene3D" id="3.40.50.300">
    <property type="entry name" value="P-loop containing nucleotide triphosphate hydrolases"/>
    <property type="match status" value="1"/>
</dbReference>
<evidence type="ECO:0000313" key="16">
    <source>
        <dbReference type="EMBL" id="GIH85911.1"/>
    </source>
</evidence>
<feature type="domain" description="ABC transmembrane type-1" evidence="14">
    <location>
        <begin position="161"/>
        <end position="442"/>
    </location>
</feature>
<name>A0A8J3S4R2_PLARO</name>
<evidence type="ECO:0000259" key="13">
    <source>
        <dbReference type="PROSITE" id="PS50893"/>
    </source>
</evidence>
<keyword evidence="2" id="KW-0813">Transport</keyword>
<evidence type="ECO:0000256" key="1">
    <source>
        <dbReference type="ARBA" id="ARBA00004651"/>
    </source>
</evidence>
<feature type="region of interest" description="Disordered" evidence="11">
    <location>
        <begin position="456"/>
        <end position="495"/>
    </location>
</feature>
<evidence type="ECO:0000256" key="11">
    <source>
        <dbReference type="SAM" id="MobiDB-lite"/>
    </source>
</evidence>
<dbReference type="AlphaFoldDB" id="A0A8J3S4R2"/>
<dbReference type="InterPro" id="IPR027417">
    <property type="entry name" value="P-loop_NTPase"/>
</dbReference>
<dbReference type="PROSITE" id="PS50929">
    <property type="entry name" value="ABC_TM1F"/>
    <property type="match status" value="1"/>
</dbReference>
<dbReference type="GO" id="GO:0008234">
    <property type="term" value="F:cysteine-type peptidase activity"/>
    <property type="evidence" value="ECO:0007669"/>
    <property type="project" value="UniProtKB-KW"/>
</dbReference>
<feature type="domain" description="ABC transporter" evidence="13">
    <location>
        <begin position="499"/>
        <end position="731"/>
    </location>
</feature>
<dbReference type="InterPro" id="IPR017871">
    <property type="entry name" value="ABC_transporter-like_CS"/>
</dbReference>
<dbReference type="SUPFAM" id="SSF90123">
    <property type="entry name" value="ABC transporter transmembrane region"/>
    <property type="match status" value="1"/>
</dbReference>
<feature type="transmembrane region" description="Helical" evidence="12">
    <location>
        <begin position="297"/>
        <end position="317"/>
    </location>
</feature>
<dbReference type="InterPro" id="IPR003439">
    <property type="entry name" value="ABC_transporter-like_ATP-bd"/>
</dbReference>
<comment type="subcellular location">
    <subcellularLocation>
        <location evidence="1">Cell membrane</location>
        <topology evidence="1">Multi-pass membrane protein</topology>
    </subcellularLocation>
</comment>
<evidence type="ECO:0000256" key="5">
    <source>
        <dbReference type="ARBA" id="ARBA00022741"/>
    </source>
</evidence>
<dbReference type="EMBL" id="BOOI01000040">
    <property type="protein sequence ID" value="GIH85911.1"/>
    <property type="molecule type" value="Genomic_DNA"/>
</dbReference>
<dbReference type="Pfam" id="PF00664">
    <property type="entry name" value="ABC_membrane"/>
    <property type="match status" value="1"/>
</dbReference>
<keyword evidence="6" id="KW-0378">Hydrolase</keyword>
<feature type="transmembrane region" description="Helical" evidence="12">
    <location>
        <begin position="159"/>
        <end position="177"/>
    </location>
</feature>
<feature type="compositionally biased region" description="Low complexity" evidence="11">
    <location>
        <begin position="481"/>
        <end position="491"/>
    </location>
</feature>
<keyword evidence="17" id="KW-1185">Reference proteome</keyword>
<keyword evidence="4 12" id="KW-0812">Transmembrane</keyword>
<dbReference type="GO" id="GO:0140359">
    <property type="term" value="F:ABC-type transporter activity"/>
    <property type="evidence" value="ECO:0007669"/>
    <property type="project" value="InterPro"/>
</dbReference>
<dbReference type="SUPFAM" id="SSF52540">
    <property type="entry name" value="P-loop containing nucleoside triphosphate hydrolases"/>
    <property type="match status" value="1"/>
</dbReference>
<dbReference type="Pfam" id="PF03412">
    <property type="entry name" value="Peptidase_C39"/>
    <property type="match status" value="1"/>
</dbReference>
<keyword evidence="7" id="KW-0067">ATP-binding</keyword>
<dbReference type="PROSITE" id="PS50893">
    <property type="entry name" value="ABC_TRANSPORTER_2"/>
    <property type="match status" value="1"/>
</dbReference>